<keyword evidence="1" id="KW-1133">Transmembrane helix</keyword>
<keyword evidence="1" id="KW-0472">Membrane</keyword>
<dbReference type="Gene3D" id="1.20.58.760">
    <property type="entry name" value="Peptidase M41"/>
    <property type="match status" value="1"/>
</dbReference>
<feature type="signal peptide" evidence="2">
    <location>
        <begin position="1"/>
        <end position="20"/>
    </location>
</feature>
<accession>A0A9W7B9K8</accession>
<dbReference type="GO" id="GO:0004176">
    <property type="term" value="F:ATP-dependent peptidase activity"/>
    <property type="evidence" value="ECO:0007669"/>
    <property type="project" value="InterPro"/>
</dbReference>
<keyword evidence="1" id="KW-0812">Transmembrane</keyword>
<protein>
    <submittedName>
        <fullName evidence="3">Uncharacterized protein</fullName>
    </submittedName>
</protein>
<evidence type="ECO:0000313" key="3">
    <source>
        <dbReference type="EMBL" id="GMH83925.1"/>
    </source>
</evidence>
<keyword evidence="2" id="KW-0732">Signal</keyword>
<gene>
    <name evidence="3" type="ORF">TL16_g09756</name>
</gene>
<proteinExistence type="predicted"/>
<organism evidence="3 4">
    <name type="scientific">Triparma laevis f. inornata</name>
    <dbReference type="NCBI Taxonomy" id="1714386"/>
    <lineage>
        <taxon>Eukaryota</taxon>
        <taxon>Sar</taxon>
        <taxon>Stramenopiles</taxon>
        <taxon>Ochrophyta</taxon>
        <taxon>Bolidophyceae</taxon>
        <taxon>Parmales</taxon>
        <taxon>Triparmaceae</taxon>
        <taxon>Triparma</taxon>
    </lineage>
</organism>
<evidence type="ECO:0000256" key="2">
    <source>
        <dbReference type="SAM" id="SignalP"/>
    </source>
</evidence>
<name>A0A9W7B9K8_9STRA</name>
<sequence length="392" mass="43431">MKVRFAASSIFLLLLSSSLAFPATPPKLLKQPSTFFNSVEALPPPSTTRSSSSLTLLLPSFRSKSLTSKTLISTALQSPITLQKYSTSALTVILLILVVPITQNLPPQTPLLLAWLLPLTPFSPIILNFVSPSTLPQLLSKLNYNLSPSSKHSILIHESGHILTSLLFGYNVVSEVNKFGEGKTEVLEGNKGKELSDALGFESEGNDYLGPDVDIEEKINYFDQINQIQENDPRKNWPYRGYTLPEIQKLTIIGLSGLAAELIFTSKISSGSRSDLYRINEIMNFSEVELNDLERERIIEQGLVWGVTEIKRREGGMKMIYESLKNDETVFEIEEERVTEKWEEGYVGEGEDVKIEGRFMEGIITGDDPLYIAIAVAGAFGVWASTGGLTLH</sequence>
<dbReference type="GO" id="GO:0006508">
    <property type="term" value="P:proteolysis"/>
    <property type="evidence" value="ECO:0007669"/>
    <property type="project" value="InterPro"/>
</dbReference>
<dbReference type="Proteomes" id="UP001162640">
    <property type="component" value="Unassembled WGS sequence"/>
</dbReference>
<feature type="chain" id="PRO_5040870150" evidence="2">
    <location>
        <begin position="21"/>
        <end position="392"/>
    </location>
</feature>
<dbReference type="EMBL" id="BLQM01000336">
    <property type="protein sequence ID" value="GMH83925.1"/>
    <property type="molecule type" value="Genomic_DNA"/>
</dbReference>
<dbReference type="GO" id="GO:0005524">
    <property type="term" value="F:ATP binding"/>
    <property type="evidence" value="ECO:0007669"/>
    <property type="project" value="InterPro"/>
</dbReference>
<dbReference type="AlphaFoldDB" id="A0A9W7B9K8"/>
<reference evidence="4" key="1">
    <citation type="journal article" date="2023" name="Commun. Biol.">
        <title>Genome analysis of Parmales, the sister group of diatoms, reveals the evolutionary specialization of diatoms from phago-mixotrophs to photoautotrophs.</title>
        <authorList>
            <person name="Ban H."/>
            <person name="Sato S."/>
            <person name="Yoshikawa S."/>
            <person name="Yamada K."/>
            <person name="Nakamura Y."/>
            <person name="Ichinomiya M."/>
            <person name="Sato N."/>
            <person name="Blanc-Mathieu R."/>
            <person name="Endo H."/>
            <person name="Kuwata A."/>
            <person name="Ogata H."/>
        </authorList>
    </citation>
    <scope>NUCLEOTIDE SEQUENCE [LARGE SCALE GENOMIC DNA]</scope>
</reference>
<evidence type="ECO:0000256" key="1">
    <source>
        <dbReference type="SAM" id="Phobius"/>
    </source>
</evidence>
<dbReference type="GO" id="GO:0004222">
    <property type="term" value="F:metalloendopeptidase activity"/>
    <property type="evidence" value="ECO:0007669"/>
    <property type="project" value="InterPro"/>
</dbReference>
<feature type="transmembrane region" description="Helical" evidence="1">
    <location>
        <begin position="370"/>
        <end position="391"/>
    </location>
</feature>
<comment type="caution">
    <text evidence="3">The sequence shown here is derived from an EMBL/GenBank/DDBJ whole genome shotgun (WGS) entry which is preliminary data.</text>
</comment>
<evidence type="ECO:0000313" key="4">
    <source>
        <dbReference type="Proteomes" id="UP001162640"/>
    </source>
</evidence>
<dbReference type="InterPro" id="IPR037219">
    <property type="entry name" value="Peptidase_M41-like"/>
</dbReference>